<name>A0A8X6JVV9_TRICU</name>
<reference evidence="2" key="1">
    <citation type="submission" date="2020-07" db="EMBL/GenBank/DDBJ databases">
        <title>Multicomponent nature underlies the extraordinary mechanical properties of spider dragline silk.</title>
        <authorList>
            <person name="Kono N."/>
            <person name="Nakamura H."/>
            <person name="Mori M."/>
            <person name="Yoshida Y."/>
            <person name="Ohtoshi R."/>
            <person name="Malay A.D."/>
            <person name="Moran D.A.P."/>
            <person name="Tomita M."/>
            <person name="Numata K."/>
            <person name="Arakawa K."/>
        </authorList>
    </citation>
    <scope>NUCLEOTIDE SEQUENCE</scope>
</reference>
<dbReference type="AlphaFoldDB" id="A0A8X6JVV9"/>
<evidence type="ECO:0000256" key="1">
    <source>
        <dbReference type="SAM" id="MobiDB-lite"/>
    </source>
</evidence>
<protein>
    <submittedName>
        <fullName evidence="2">Uncharacterized protein</fullName>
    </submittedName>
</protein>
<sequence length="224" mass="24663">MKVKSLLYVDNCATSVNSVVELNTLREESQKILKKAKFDLWGRKNNFLPEIGKTVTDVLGITEKEAFSHPEDKCLVSLQAIVVYRNKSKQDLQKRFKVEYLGLILLLLLNDSTFTNNFPFSDSPETVCLPDSDAAVSITPIIPVDVAMVRIPDENGSPVHVGGAINGQDEITLDVSPLTIPDDPEPAFPLTIPDDPVPAFPLTIPDDPEPEVGDHSYPSPIKEL</sequence>
<dbReference type="EMBL" id="BMAO01008014">
    <property type="protein sequence ID" value="GFR20121.1"/>
    <property type="molecule type" value="Genomic_DNA"/>
</dbReference>
<keyword evidence="3" id="KW-1185">Reference proteome</keyword>
<gene>
    <name evidence="2" type="ORF">TNCT_27251</name>
</gene>
<dbReference type="Proteomes" id="UP000887116">
    <property type="component" value="Unassembled WGS sequence"/>
</dbReference>
<accession>A0A8X6JVV9</accession>
<comment type="caution">
    <text evidence="2">The sequence shown here is derived from an EMBL/GenBank/DDBJ whole genome shotgun (WGS) entry which is preliminary data.</text>
</comment>
<proteinExistence type="predicted"/>
<feature type="region of interest" description="Disordered" evidence="1">
    <location>
        <begin position="198"/>
        <end position="224"/>
    </location>
</feature>
<organism evidence="2 3">
    <name type="scientific">Trichonephila clavata</name>
    <name type="common">Joro spider</name>
    <name type="synonym">Nephila clavata</name>
    <dbReference type="NCBI Taxonomy" id="2740835"/>
    <lineage>
        <taxon>Eukaryota</taxon>
        <taxon>Metazoa</taxon>
        <taxon>Ecdysozoa</taxon>
        <taxon>Arthropoda</taxon>
        <taxon>Chelicerata</taxon>
        <taxon>Arachnida</taxon>
        <taxon>Araneae</taxon>
        <taxon>Araneomorphae</taxon>
        <taxon>Entelegynae</taxon>
        <taxon>Araneoidea</taxon>
        <taxon>Nephilidae</taxon>
        <taxon>Trichonephila</taxon>
    </lineage>
</organism>
<evidence type="ECO:0000313" key="3">
    <source>
        <dbReference type="Proteomes" id="UP000887116"/>
    </source>
</evidence>
<dbReference type="OrthoDB" id="10507614at2759"/>
<evidence type="ECO:0000313" key="2">
    <source>
        <dbReference type="EMBL" id="GFR20121.1"/>
    </source>
</evidence>